<evidence type="ECO:0000256" key="21">
    <source>
        <dbReference type="ARBA" id="ARBA00049188"/>
    </source>
</evidence>
<reference evidence="24" key="1">
    <citation type="submission" date="2025-08" db="UniProtKB">
        <authorList>
            <consortium name="RefSeq"/>
        </authorList>
    </citation>
    <scope>IDENTIFICATION</scope>
    <source>
        <tissue evidence="24">Silk gland</tissue>
    </source>
</reference>
<evidence type="ECO:0000313" key="24">
    <source>
        <dbReference type="RefSeq" id="XP_028030412.1"/>
    </source>
</evidence>
<dbReference type="AlphaFoldDB" id="A0A6J2JN14"/>
<dbReference type="GO" id="GO:0047034">
    <property type="term" value="F:15-hydroxyicosatetraenoate dehydrogenase activity"/>
    <property type="evidence" value="ECO:0007669"/>
    <property type="project" value="UniProtKB-EC"/>
</dbReference>
<evidence type="ECO:0000256" key="15">
    <source>
        <dbReference type="ARBA" id="ARBA00048393"/>
    </source>
</evidence>
<evidence type="ECO:0000256" key="12">
    <source>
        <dbReference type="ARBA" id="ARBA00048140"/>
    </source>
</evidence>
<comment type="catalytic activity">
    <reaction evidence="14">
        <text>resolvin D1 + NAD(+) = 17-oxoresolvin D1 + NADH + H(+)</text>
        <dbReference type="Rhea" id="RHEA:50128"/>
        <dbReference type="ChEBI" id="CHEBI:15378"/>
        <dbReference type="ChEBI" id="CHEBI:57540"/>
        <dbReference type="ChEBI" id="CHEBI:57945"/>
        <dbReference type="ChEBI" id="CHEBI:132079"/>
        <dbReference type="ChEBI" id="CHEBI:132081"/>
    </reaction>
    <physiologicalReaction direction="left-to-right" evidence="14">
        <dbReference type="Rhea" id="RHEA:50129"/>
    </physiologicalReaction>
</comment>
<dbReference type="Pfam" id="PF00106">
    <property type="entry name" value="adh_short"/>
    <property type="match status" value="1"/>
</dbReference>
<evidence type="ECO:0000256" key="5">
    <source>
        <dbReference type="ARBA" id="ARBA00040276"/>
    </source>
</evidence>
<comment type="catalytic activity">
    <reaction evidence="21">
        <text>resolvin E1 + NAD(+) = 18-oxo-resolvin E1 + NADH + H(+)</text>
        <dbReference type="Rhea" id="RHEA:49244"/>
        <dbReference type="ChEBI" id="CHEBI:15378"/>
        <dbReference type="ChEBI" id="CHEBI:57540"/>
        <dbReference type="ChEBI" id="CHEBI:57945"/>
        <dbReference type="ChEBI" id="CHEBI:91000"/>
        <dbReference type="ChEBI" id="CHEBI:91001"/>
    </reaction>
    <physiologicalReaction direction="left-to-right" evidence="21">
        <dbReference type="Rhea" id="RHEA:49245"/>
    </physiologicalReaction>
</comment>
<comment type="catalytic activity">
    <reaction evidence="18">
        <text>prostaglandin E2 + NAD(+) = 15-oxoprostaglandin E2 + NADH + H(+)</text>
        <dbReference type="Rhea" id="RHEA:11876"/>
        <dbReference type="ChEBI" id="CHEBI:15378"/>
        <dbReference type="ChEBI" id="CHEBI:57400"/>
        <dbReference type="ChEBI" id="CHEBI:57540"/>
        <dbReference type="ChEBI" id="CHEBI:57945"/>
        <dbReference type="ChEBI" id="CHEBI:606564"/>
        <dbReference type="EC" id="1.1.1.141"/>
    </reaction>
    <physiologicalReaction direction="left-to-right" evidence="18">
        <dbReference type="Rhea" id="RHEA:11877"/>
    </physiologicalReaction>
</comment>
<evidence type="ECO:0000256" key="14">
    <source>
        <dbReference type="ARBA" id="ARBA00048170"/>
    </source>
</evidence>
<comment type="catalytic activity">
    <reaction evidence="13">
        <text>(11R)-hydroxy-(5Z,8Z,12E,14Z)-eicosatetraenoate + NAD(+) = 11-oxo-(5Z,8Z,12E,14Z)-eicosatetraenoate + NADH + H(+)</text>
        <dbReference type="Rhea" id="RHEA:48640"/>
        <dbReference type="ChEBI" id="CHEBI:15378"/>
        <dbReference type="ChEBI" id="CHEBI:57540"/>
        <dbReference type="ChEBI" id="CHEBI:57945"/>
        <dbReference type="ChEBI" id="CHEBI:78836"/>
        <dbReference type="ChEBI" id="CHEBI:90697"/>
    </reaction>
    <physiologicalReaction direction="left-to-right" evidence="13">
        <dbReference type="Rhea" id="RHEA:48641"/>
    </physiologicalReaction>
</comment>
<comment type="catalytic activity">
    <reaction evidence="10">
        <text>resolvin D1 + NAD(+) = 8-oxoresolvin D1 + NADH + H(+)</text>
        <dbReference type="Rhea" id="RHEA:50124"/>
        <dbReference type="ChEBI" id="CHEBI:15378"/>
        <dbReference type="ChEBI" id="CHEBI:57540"/>
        <dbReference type="ChEBI" id="CHEBI:57945"/>
        <dbReference type="ChEBI" id="CHEBI:132079"/>
        <dbReference type="ChEBI" id="CHEBI:132080"/>
    </reaction>
    <physiologicalReaction direction="left-to-right" evidence="10">
        <dbReference type="Rhea" id="RHEA:50125"/>
    </physiologicalReaction>
</comment>
<dbReference type="SUPFAM" id="SSF51735">
    <property type="entry name" value="NAD(P)-binding Rossmann-fold domains"/>
    <property type="match status" value="1"/>
</dbReference>
<dbReference type="GO" id="GO:0016404">
    <property type="term" value="F:15-hydroxyprostaglandin dehydrogenase (NAD+) activity"/>
    <property type="evidence" value="ECO:0007669"/>
    <property type="project" value="UniProtKB-EC"/>
</dbReference>
<protein>
    <recommendedName>
        <fullName evidence="5">15-hydroxyprostaglandin dehydrogenase [NAD(+)]</fullName>
        <ecNumber evidence="3">1.1.1.141</ecNumber>
        <ecNumber evidence="4">1.1.1.232</ecNumber>
    </recommendedName>
    <alternativeName>
        <fullName evidence="7">Eicosanoid/docosanoid dehydrogenase [NAD(+)]</fullName>
    </alternativeName>
    <alternativeName>
        <fullName evidence="6">Prostaglandin dehydrogenase 1</fullName>
    </alternativeName>
</protein>
<evidence type="ECO:0000256" key="13">
    <source>
        <dbReference type="ARBA" id="ARBA00048144"/>
    </source>
</evidence>
<evidence type="ECO:0000256" key="7">
    <source>
        <dbReference type="ARBA" id="ARBA00042026"/>
    </source>
</evidence>
<dbReference type="GeneID" id="114243209"/>
<evidence type="ECO:0000256" key="20">
    <source>
        <dbReference type="ARBA" id="ARBA00049151"/>
    </source>
</evidence>
<evidence type="ECO:0000256" key="6">
    <source>
        <dbReference type="ARBA" id="ARBA00041812"/>
    </source>
</evidence>
<dbReference type="PRINTS" id="PR00081">
    <property type="entry name" value="GDHRDH"/>
</dbReference>
<dbReference type="InterPro" id="IPR002347">
    <property type="entry name" value="SDR_fam"/>
</dbReference>
<dbReference type="PROSITE" id="PS00061">
    <property type="entry name" value="ADH_SHORT"/>
    <property type="match status" value="1"/>
</dbReference>
<dbReference type="PRINTS" id="PR00080">
    <property type="entry name" value="SDRFAMILY"/>
</dbReference>
<keyword evidence="2" id="KW-0560">Oxidoreductase</keyword>
<evidence type="ECO:0000256" key="19">
    <source>
        <dbReference type="ARBA" id="ARBA00048921"/>
    </source>
</evidence>
<dbReference type="PANTHER" id="PTHR44229:SF4">
    <property type="entry name" value="15-HYDROXYPROSTAGLANDIN DEHYDROGENASE [NAD(+)]"/>
    <property type="match status" value="1"/>
</dbReference>
<comment type="catalytic activity">
    <reaction evidence="12">
        <text>15-oxo-(5S,6R)-dihydroxy-(7E,9E,11Z)-eicosatrienoate + NADH + H(+) = (5S,6R,15S)-trihydroxy-(7E,9E,11Z)-eicosatrienoate + NAD(+)</text>
        <dbReference type="Rhea" id="RHEA:41596"/>
        <dbReference type="ChEBI" id="CHEBI:15378"/>
        <dbReference type="ChEBI" id="CHEBI:57540"/>
        <dbReference type="ChEBI" id="CHEBI:57945"/>
        <dbReference type="ChEBI" id="CHEBI:78325"/>
        <dbReference type="ChEBI" id="CHEBI:78329"/>
    </reaction>
    <physiologicalReaction direction="left-to-right" evidence="12">
        <dbReference type="Rhea" id="RHEA:41597"/>
    </physiologicalReaction>
</comment>
<comment type="catalytic activity">
    <reaction evidence="19">
        <text>resolvin D2 + NAD(+) = 16-oxoresolvin D2 + NADH + H(+)</text>
        <dbReference type="Rhea" id="RHEA:53588"/>
        <dbReference type="ChEBI" id="CHEBI:15378"/>
        <dbReference type="ChEBI" id="CHEBI:57540"/>
        <dbReference type="ChEBI" id="CHEBI:57945"/>
        <dbReference type="ChEBI" id="CHEBI:133367"/>
        <dbReference type="ChEBI" id="CHEBI:137498"/>
    </reaction>
    <physiologicalReaction direction="left-to-right" evidence="19">
        <dbReference type="Rhea" id="RHEA:53589"/>
    </physiologicalReaction>
</comment>
<evidence type="ECO:0000256" key="17">
    <source>
        <dbReference type="ARBA" id="ARBA00048611"/>
    </source>
</evidence>
<gene>
    <name evidence="24" type="primary">LOC114243209</name>
</gene>
<evidence type="ECO:0000256" key="4">
    <source>
        <dbReference type="ARBA" id="ARBA00039060"/>
    </source>
</evidence>
<dbReference type="InterPro" id="IPR036291">
    <property type="entry name" value="NAD(P)-bd_dom_sf"/>
</dbReference>
<comment type="catalytic activity">
    <reaction evidence="17">
        <text>prostaglandin A1 + NAD(+) = 15-oxo-prostaglandin A1 + NADH + H(+)</text>
        <dbReference type="Rhea" id="RHEA:41263"/>
        <dbReference type="ChEBI" id="CHEBI:15378"/>
        <dbReference type="ChEBI" id="CHEBI:57398"/>
        <dbReference type="ChEBI" id="CHEBI:57540"/>
        <dbReference type="ChEBI" id="CHEBI:57945"/>
        <dbReference type="ChEBI" id="CHEBI:85072"/>
    </reaction>
    <physiologicalReaction direction="left-to-right" evidence="17">
        <dbReference type="Rhea" id="RHEA:41264"/>
    </physiologicalReaction>
</comment>
<evidence type="ECO:0000256" key="8">
    <source>
        <dbReference type="ARBA" id="ARBA00045705"/>
    </source>
</evidence>
<dbReference type="InterPro" id="IPR020904">
    <property type="entry name" value="Sc_DH/Rdtase_CS"/>
</dbReference>
<dbReference type="Gene3D" id="3.40.50.720">
    <property type="entry name" value="NAD(P)-binding Rossmann-like Domain"/>
    <property type="match status" value="1"/>
</dbReference>
<keyword evidence="23" id="KW-1185">Reference proteome</keyword>
<comment type="similarity">
    <text evidence="1 22">Belongs to the short-chain dehydrogenases/reductases (SDR) family.</text>
</comment>
<comment type="catalytic activity">
    <reaction evidence="11">
        <text>14-hydroxy-(4Z,7Z,10Z,12E,16Z,19Z)-docosahexaenoate + NAD(+) = 14-oxo-(4Z,7Z,10Z,12E,16Z,19Z)-docosahexaenoate + NADH + H(+)</text>
        <dbReference type="Rhea" id="RHEA:48952"/>
        <dbReference type="ChEBI" id="CHEBI:15378"/>
        <dbReference type="ChEBI" id="CHEBI:57540"/>
        <dbReference type="ChEBI" id="CHEBI:57945"/>
        <dbReference type="ChEBI" id="CHEBI:90866"/>
        <dbReference type="ChEBI" id="CHEBI:90867"/>
    </reaction>
    <physiologicalReaction direction="left-to-right" evidence="11">
        <dbReference type="Rhea" id="RHEA:48953"/>
    </physiologicalReaction>
</comment>
<dbReference type="KEGG" id="bman:114243209"/>
<dbReference type="RefSeq" id="XP_028030412.1">
    <property type="nucleotide sequence ID" value="XM_028174611.1"/>
</dbReference>
<dbReference type="EC" id="1.1.1.232" evidence="4"/>
<evidence type="ECO:0000256" key="11">
    <source>
        <dbReference type="ARBA" id="ARBA00048008"/>
    </source>
</evidence>
<dbReference type="Proteomes" id="UP000504629">
    <property type="component" value="Unplaced"/>
</dbReference>
<evidence type="ECO:0000256" key="10">
    <source>
        <dbReference type="ARBA" id="ARBA00047672"/>
    </source>
</evidence>
<evidence type="ECO:0000256" key="22">
    <source>
        <dbReference type="RuleBase" id="RU000363"/>
    </source>
</evidence>
<comment type="function">
    <text evidence="8">Catalyzes the NAD-dependent dehydrogenation (oxidation) of a broad array of hydroxylated polyunsaturated fatty acids (mainly eicosanoids and docosanoids, including prostaglandins, lipoxins and resolvins), yielding their corresponding keto (oxo) metabolites. Decreases the levels of the pro-proliferative prostaglandins such as prostaglandin E2 (whose activity is increased in cancer because of an increase in the expression of cyclooxygenase 2) and generates oxo-fatty acid products that can profoundly influence cell function by abrogating pro-inflammatory cytokine expression. Converts resolvins E1, D1 and D2 to their oxo products, which represents a mode of resolvin inactivation. Resolvin E1 plays important roles during the resolution phase of acute inflammation, while resolvins D1 and D2 have a unique role in obesity-induced adipose inflammation.</text>
</comment>
<dbReference type="PANTHER" id="PTHR44229">
    <property type="entry name" value="15-HYDROXYPROSTAGLANDIN DEHYDROGENASE [NAD(+)]"/>
    <property type="match status" value="1"/>
</dbReference>
<comment type="catalytic activity">
    <reaction evidence="15">
        <text>resolvin D2 + NAD(+) = 7-oxoresolvin D2 + NADH + H(+)</text>
        <dbReference type="Rhea" id="RHEA:53584"/>
        <dbReference type="ChEBI" id="CHEBI:15378"/>
        <dbReference type="ChEBI" id="CHEBI:57540"/>
        <dbReference type="ChEBI" id="CHEBI:57945"/>
        <dbReference type="ChEBI" id="CHEBI:133367"/>
        <dbReference type="ChEBI" id="CHEBI:137497"/>
    </reaction>
    <physiologicalReaction direction="left-to-right" evidence="15">
        <dbReference type="Rhea" id="RHEA:53585"/>
    </physiologicalReaction>
</comment>
<evidence type="ECO:0000256" key="16">
    <source>
        <dbReference type="ARBA" id="ARBA00048535"/>
    </source>
</evidence>
<comment type="catalytic activity">
    <reaction evidence="20">
        <text>(15S)-hydroxy-(5Z,8Z,11Z,13E)-eicosatetraenoate + NAD(+) = 15-oxo-(5Z,8Z,11Z,13E)-eicosatetraenoate + NADH + H(+)</text>
        <dbReference type="Rhea" id="RHEA:23260"/>
        <dbReference type="ChEBI" id="CHEBI:15378"/>
        <dbReference type="ChEBI" id="CHEBI:57409"/>
        <dbReference type="ChEBI" id="CHEBI:57410"/>
        <dbReference type="ChEBI" id="CHEBI:57540"/>
        <dbReference type="ChEBI" id="CHEBI:57945"/>
        <dbReference type="EC" id="1.1.1.232"/>
    </reaction>
    <physiologicalReaction direction="left-to-right" evidence="20">
        <dbReference type="Rhea" id="RHEA:23261"/>
    </physiologicalReaction>
</comment>
<sequence>MSEVNDKVVIVTGGANGIGAFSVEVFIENQAKHVAILDIDTISGFKLEKHLNTKYGDGKVKFYKCDVSIDDQLFGAFNKVLDSHGYIDVVVNNAAVSLENSLERIRRLVDINVTALVMSTLKAIEIMRVDKTGKGGTIINISSIAALKQFCPSVFVYCGTKSAVLQFSNCIGKQEYFSKTGVRVITVCYGPTDTDLVPLMINIDDSINPEIRSNIDAQKLQTAESAARGLLEAYKNGASGSTWLVFDSKVTEITSNIDRAYDIMSENFTK</sequence>
<evidence type="ECO:0000313" key="23">
    <source>
        <dbReference type="Proteomes" id="UP000504629"/>
    </source>
</evidence>
<evidence type="ECO:0000256" key="9">
    <source>
        <dbReference type="ARBA" id="ARBA00047325"/>
    </source>
</evidence>
<dbReference type="EC" id="1.1.1.141" evidence="3"/>
<comment type="catalytic activity">
    <reaction evidence="16">
        <text>lipoxin A4 + NAD(+) = 15-oxo-(5S,6R)-dihydroxy-(7E,9E,11Z,13E)-eicosatetraenoate + NADH + H(+)</text>
        <dbReference type="Rhea" id="RHEA:41572"/>
        <dbReference type="ChEBI" id="CHEBI:15378"/>
        <dbReference type="ChEBI" id="CHEBI:57540"/>
        <dbReference type="ChEBI" id="CHEBI:57945"/>
        <dbReference type="ChEBI" id="CHEBI:67026"/>
        <dbReference type="ChEBI" id="CHEBI:78311"/>
    </reaction>
    <physiologicalReaction direction="left-to-right" evidence="16">
        <dbReference type="Rhea" id="RHEA:41573"/>
    </physiologicalReaction>
</comment>
<dbReference type="GO" id="GO:0005737">
    <property type="term" value="C:cytoplasm"/>
    <property type="evidence" value="ECO:0007669"/>
    <property type="project" value="TreeGrafter"/>
</dbReference>
<evidence type="ECO:0000256" key="18">
    <source>
        <dbReference type="ARBA" id="ARBA00048739"/>
    </source>
</evidence>
<evidence type="ECO:0000256" key="1">
    <source>
        <dbReference type="ARBA" id="ARBA00006484"/>
    </source>
</evidence>
<proteinExistence type="inferred from homology"/>
<dbReference type="OrthoDB" id="417891at2759"/>
<comment type="catalytic activity">
    <reaction evidence="9">
        <text>prostaglandin E1 + NAD(+) = 15-oxoprostaglandin E1 + NADH + H(+)</text>
        <dbReference type="Rhea" id="RHEA:16477"/>
        <dbReference type="ChEBI" id="CHEBI:15378"/>
        <dbReference type="ChEBI" id="CHEBI:57397"/>
        <dbReference type="ChEBI" id="CHEBI:57401"/>
        <dbReference type="ChEBI" id="CHEBI:57540"/>
        <dbReference type="ChEBI" id="CHEBI:57945"/>
    </reaction>
    <physiologicalReaction direction="left-to-right" evidence="9">
        <dbReference type="Rhea" id="RHEA:16478"/>
    </physiologicalReaction>
</comment>
<accession>A0A6J2JN14</accession>
<organism evidence="23 24">
    <name type="scientific">Bombyx mandarina</name>
    <name type="common">Wild silk moth</name>
    <name type="synonym">Wild silkworm</name>
    <dbReference type="NCBI Taxonomy" id="7092"/>
    <lineage>
        <taxon>Eukaryota</taxon>
        <taxon>Metazoa</taxon>
        <taxon>Ecdysozoa</taxon>
        <taxon>Arthropoda</taxon>
        <taxon>Hexapoda</taxon>
        <taxon>Insecta</taxon>
        <taxon>Pterygota</taxon>
        <taxon>Neoptera</taxon>
        <taxon>Endopterygota</taxon>
        <taxon>Lepidoptera</taxon>
        <taxon>Glossata</taxon>
        <taxon>Ditrysia</taxon>
        <taxon>Bombycoidea</taxon>
        <taxon>Bombycidae</taxon>
        <taxon>Bombycinae</taxon>
        <taxon>Bombyx</taxon>
    </lineage>
</organism>
<evidence type="ECO:0000256" key="2">
    <source>
        <dbReference type="ARBA" id="ARBA00023002"/>
    </source>
</evidence>
<evidence type="ECO:0000256" key="3">
    <source>
        <dbReference type="ARBA" id="ARBA00038968"/>
    </source>
</evidence>
<name>A0A6J2JN14_BOMMA</name>